<dbReference type="GO" id="GO:0052592">
    <property type="term" value="F:oxidoreductase activity, acting on CH or CH2 groups, with an iron-sulfur protein as acceptor"/>
    <property type="evidence" value="ECO:0007669"/>
    <property type="project" value="TreeGrafter"/>
</dbReference>
<dbReference type="Gene3D" id="1.10.1060.10">
    <property type="entry name" value="Alpha-helical ferredoxin"/>
    <property type="match status" value="1"/>
</dbReference>
<gene>
    <name evidence="11" type="ORF">DRJ31_03350</name>
    <name evidence="12" type="ORF">DRJ33_00995</name>
</gene>
<evidence type="ECO:0000256" key="4">
    <source>
        <dbReference type="ARBA" id="ARBA00022833"/>
    </source>
</evidence>
<dbReference type="SUPFAM" id="SSF46548">
    <property type="entry name" value="alpha-helical ferredoxin"/>
    <property type="match status" value="1"/>
</dbReference>
<keyword evidence="3" id="KW-0479">Metal-binding</keyword>
<dbReference type="EC" id="1.17.98.3" evidence="9"/>
<dbReference type="GO" id="GO:0046872">
    <property type="term" value="F:metal ion binding"/>
    <property type="evidence" value="ECO:0007669"/>
    <property type="project" value="UniProtKB-KW"/>
</dbReference>
<evidence type="ECO:0000256" key="8">
    <source>
        <dbReference type="ARBA" id="ARBA00047971"/>
    </source>
</evidence>
<evidence type="ECO:0000256" key="7">
    <source>
        <dbReference type="ARBA" id="ARBA00023014"/>
    </source>
</evidence>
<dbReference type="InterPro" id="IPR045220">
    <property type="entry name" value="FRHB/FDHB/HCAR-like"/>
</dbReference>
<dbReference type="GO" id="GO:0043794">
    <property type="term" value="F:formate dehydrogenase (coenzyme F420) activity"/>
    <property type="evidence" value="ECO:0007669"/>
    <property type="project" value="UniProtKB-EC"/>
</dbReference>
<keyword evidence="7" id="KW-0411">Iron-sulfur</keyword>
<dbReference type="PROSITE" id="PS51379">
    <property type="entry name" value="4FE4S_FER_2"/>
    <property type="match status" value="1"/>
</dbReference>
<evidence type="ECO:0000256" key="2">
    <source>
        <dbReference type="ARBA" id="ARBA00001974"/>
    </source>
</evidence>
<name>A0A497ES77_9CREN</name>
<dbReference type="Proteomes" id="UP000272051">
    <property type="component" value="Unassembled WGS sequence"/>
</dbReference>
<evidence type="ECO:0000313" key="11">
    <source>
        <dbReference type="EMBL" id="RLE49892.1"/>
    </source>
</evidence>
<keyword evidence="5" id="KW-0560">Oxidoreductase</keyword>
<sequence length="408" mass="46665">MLVNVGDLYLGWAADKEIFEKSDHGGVVISLMRFALRERMADVAISIDKKEGSRFDVMLKAVDNPDEIKPVGSLHCVTPGIAKFLREYLDGAENKRVILVAKPCDAKAMIELAKRKQVNIDNVIVIGVNCTGTFRPHDFKKMAREVFGIEPEKVVSEEIEDGKLILKTSDGKQLEKDLRELEERGYGRRENCRRCETPIPKMADLAIGKWGARDKKSFIEVCSTKGAELLKKAIEKGVIFVEKAPEESIKEREEKYRRALEEARYWQRKTIEHLEKMKLEERLEYWTSQFRRCIKCMGCRDSCPLCYCMECMLEAWRGYVKAGELPPDRLFPIMRIAHVADSCVNCGQCEDACMMEIPITSLLFTVNSKIREVFKYEAGMRLEEKPPLISVTDKELKIPDVELKPGVL</sequence>
<evidence type="ECO:0000256" key="5">
    <source>
        <dbReference type="ARBA" id="ARBA00023002"/>
    </source>
</evidence>
<proteinExistence type="predicted"/>
<feature type="domain" description="4Fe-4S ferredoxin-type" evidence="10">
    <location>
        <begin position="334"/>
        <end position="353"/>
    </location>
</feature>
<organism evidence="11 14">
    <name type="scientific">Thermoproteota archaeon</name>
    <dbReference type="NCBI Taxonomy" id="2056631"/>
    <lineage>
        <taxon>Archaea</taxon>
        <taxon>Thermoproteota</taxon>
    </lineage>
</organism>
<comment type="catalytic activity">
    <reaction evidence="8">
        <text>oxidized coenzyme F420-(gamma-L-Glu)(n) + formate + 2 H(+) = reduced coenzyme F420-(gamma-L-Glu)(n) + CO2</text>
        <dbReference type="Rhea" id="RHEA:42764"/>
        <dbReference type="Rhea" id="RHEA-COMP:12939"/>
        <dbReference type="Rhea" id="RHEA-COMP:14378"/>
        <dbReference type="ChEBI" id="CHEBI:15378"/>
        <dbReference type="ChEBI" id="CHEBI:15740"/>
        <dbReference type="ChEBI" id="CHEBI:16526"/>
        <dbReference type="ChEBI" id="CHEBI:133980"/>
        <dbReference type="ChEBI" id="CHEBI:139511"/>
        <dbReference type="EC" id="1.17.98.3"/>
    </reaction>
</comment>
<dbReference type="InterPro" id="IPR007516">
    <property type="entry name" value="Co_F420_Hydgase/DH_bsu_N"/>
</dbReference>
<dbReference type="InterPro" id="IPR009051">
    <property type="entry name" value="Helical_ferredxn"/>
</dbReference>
<protein>
    <recommendedName>
        <fullName evidence="9">formate dehydrogenase (coenzyme F420)</fullName>
        <ecNumber evidence="9">1.17.98.3</ecNumber>
    </recommendedName>
</protein>
<dbReference type="AlphaFoldDB" id="A0A497ES77"/>
<dbReference type="InterPro" id="IPR017900">
    <property type="entry name" value="4Fe4S_Fe_S_CS"/>
</dbReference>
<dbReference type="Proteomes" id="UP000278475">
    <property type="component" value="Unassembled WGS sequence"/>
</dbReference>
<comment type="cofactor">
    <cofactor evidence="2">
        <name>FAD</name>
        <dbReference type="ChEBI" id="CHEBI:57692"/>
    </cofactor>
</comment>
<evidence type="ECO:0000259" key="10">
    <source>
        <dbReference type="PROSITE" id="PS51379"/>
    </source>
</evidence>
<evidence type="ECO:0000256" key="1">
    <source>
        <dbReference type="ARBA" id="ARBA00001947"/>
    </source>
</evidence>
<evidence type="ECO:0000313" key="14">
    <source>
        <dbReference type="Proteomes" id="UP000278475"/>
    </source>
</evidence>
<evidence type="ECO:0000313" key="12">
    <source>
        <dbReference type="EMBL" id="RLE53456.1"/>
    </source>
</evidence>
<dbReference type="Pfam" id="PF04432">
    <property type="entry name" value="FrhB_FdhB_C"/>
    <property type="match status" value="1"/>
</dbReference>
<dbReference type="PROSITE" id="PS00198">
    <property type="entry name" value="4FE4S_FER_1"/>
    <property type="match status" value="1"/>
</dbReference>
<dbReference type="GO" id="GO:0051536">
    <property type="term" value="F:iron-sulfur cluster binding"/>
    <property type="evidence" value="ECO:0007669"/>
    <property type="project" value="UniProtKB-KW"/>
</dbReference>
<dbReference type="InterPro" id="IPR017896">
    <property type="entry name" value="4Fe4S_Fe-S-bd"/>
</dbReference>
<dbReference type="EMBL" id="QMQV01000019">
    <property type="protein sequence ID" value="RLE49892.1"/>
    <property type="molecule type" value="Genomic_DNA"/>
</dbReference>
<evidence type="ECO:0000313" key="13">
    <source>
        <dbReference type="Proteomes" id="UP000272051"/>
    </source>
</evidence>
<comment type="cofactor">
    <cofactor evidence="1">
        <name>Zn(2+)</name>
        <dbReference type="ChEBI" id="CHEBI:29105"/>
    </cofactor>
</comment>
<accession>A0A497ES77</accession>
<evidence type="ECO:0000256" key="3">
    <source>
        <dbReference type="ARBA" id="ARBA00022723"/>
    </source>
</evidence>
<evidence type="ECO:0000256" key="6">
    <source>
        <dbReference type="ARBA" id="ARBA00023004"/>
    </source>
</evidence>
<dbReference type="Pfam" id="PF04422">
    <property type="entry name" value="FrhB_FdhB_N"/>
    <property type="match status" value="1"/>
</dbReference>
<dbReference type="PANTHER" id="PTHR31332:SF6">
    <property type="entry name" value="FORMATE DEHYDROGENASE SUBUNIT BETA"/>
    <property type="match status" value="1"/>
</dbReference>
<reference evidence="13 14" key="1">
    <citation type="submission" date="2018-06" db="EMBL/GenBank/DDBJ databases">
        <title>Extensive metabolic versatility and redundancy in microbially diverse, dynamic hydrothermal sediments.</title>
        <authorList>
            <person name="Dombrowski N."/>
            <person name="Teske A."/>
            <person name="Baker B.J."/>
        </authorList>
    </citation>
    <scope>NUCLEOTIDE SEQUENCE [LARGE SCALE GENOMIC DNA]</scope>
    <source>
        <strain evidence="12">B34_G17</strain>
        <strain evidence="11">B66_G16</strain>
    </source>
</reference>
<evidence type="ECO:0000256" key="9">
    <source>
        <dbReference type="ARBA" id="ARBA00049724"/>
    </source>
</evidence>
<dbReference type="PANTHER" id="PTHR31332">
    <property type="entry name" value="7-HYDROXYMETHYL CHLOROPHYLL A REDUCTASE, CHLOROPLASTIC"/>
    <property type="match status" value="1"/>
</dbReference>
<dbReference type="EMBL" id="QMQX01000010">
    <property type="protein sequence ID" value="RLE53456.1"/>
    <property type="molecule type" value="Genomic_DNA"/>
</dbReference>
<dbReference type="InterPro" id="IPR007525">
    <property type="entry name" value="FrhB_FdhB_C"/>
</dbReference>
<comment type="caution">
    <text evidence="11">The sequence shown here is derived from an EMBL/GenBank/DDBJ whole genome shotgun (WGS) entry which is preliminary data.</text>
</comment>
<keyword evidence="6" id="KW-0408">Iron</keyword>
<keyword evidence="4" id="KW-0862">Zinc</keyword>